<dbReference type="InterPro" id="IPR018289">
    <property type="entry name" value="MULE_transposase_dom"/>
</dbReference>
<feature type="domain" description="MULE transposase" evidence="1">
    <location>
        <begin position="57"/>
        <end position="156"/>
    </location>
</feature>
<reference evidence="2" key="1">
    <citation type="submission" date="2021-06" db="EMBL/GenBank/DDBJ databases">
        <authorList>
            <person name="Kallberg Y."/>
            <person name="Tangrot J."/>
            <person name="Rosling A."/>
        </authorList>
    </citation>
    <scope>NUCLEOTIDE SEQUENCE</scope>
    <source>
        <strain evidence="2">FL966</strain>
    </source>
</reference>
<feature type="non-terminal residue" evidence="2">
    <location>
        <position position="1"/>
    </location>
</feature>
<accession>A0A9N8WK58</accession>
<dbReference type="Pfam" id="PF10551">
    <property type="entry name" value="MULE"/>
    <property type="match status" value="1"/>
</dbReference>
<proteinExistence type="predicted"/>
<dbReference type="OrthoDB" id="2422867at2759"/>
<dbReference type="EMBL" id="CAJVQA010000713">
    <property type="protein sequence ID" value="CAG8487532.1"/>
    <property type="molecule type" value="Genomic_DNA"/>
</dbReference>
<evidence type="ECO:0000259" key="1">
    <source>
        <dbReference type="Pfam" id="PF10551"/>
    </source>
</evidence>
<evidence type="ECO:0000313" key="2">
    <source>
        <dbReference type="EMBL" id="CAG8487532.1"/>
    </source>
</evidence>
<dbReference type="Proteomes" id="UP000789759">
    <property type="component" value="Unassembled WGS sequence"/>
</dbReference>
<gene>
    <name evidence="2" type="ORF">CPELLU_LOCUS1817</name>
</gene>
<dbReference type="PANTHER" id="PTHR47718:SF3">
    <property type="entry name" value="PROTEIN FAR1-RELATED SEQUENCE 5-LIKE"/>
    <property type="match status" value="1"/>
</dbReference>
<comment type="caution">
    <text evidence="2">The sequence shown here is derived from an EMBL/GenBank/DDBJ whole genome shotgun (WGS) entry which is preliminary data.</text>
</comment>
<dbReference type="PANTHER" id="PTHR47718">
    <property type="entry name" value="OS01G0519700 PROTEIN"/>
    <property type="match status" value="1"/>
</dbReference>
<keyword evidence="3" id="KW-1185">Reference proteome</keyword>
<organism evidence="2 3">
    <name type="scientific">Cetraspora pellucida</name>
    <dbReference type="NCBI Taxonomy" id="1433469"/>
    <lineage>
        <taxon>Eukaryota</taxon>
        <taxon>Fungi</taxon>
        <taxon>Fungi incertae sedis</taxon>
        <taxon>Mucoromycota</taxon>
        <taxon>Glomeromycotina</taxon>
        <taxon>Glomeromycetes</taxon>
        <taxon>Diversisporales</taxon>
        <taxon>Gigasporaceae</taxon>
        <taxon>Cetraspora</taxon>
    </lineage>
</organism>
<sequence length="182" mass="20953">MLEQDYIIAKDILNTAQEIAKCLGFAVIIKNSSCCHLHFQCKHGSQPLTSARCFLEVVLIDVTYKTNVYKLPFVNFIGIGNLDINKLQTFSIASIWISDKLENSYIWVIQQLISLIFFELFPLVFVTDNNATLTSAVKKIILKTNCLLCTWYILNNFKKNLRKHFNNDSFNEIIKTVDHLIN</sequence>
<name>A0A9N8WK58_9GLOM</name>
<dbReference type="AlphaFoldDB" id="A0A9N8WK58"/>
<evidence type="ECO:0000313" key="3">
    <source>
        <dbReference type="Proteomes" id="UP000789759"/>
    </source>
</evidence>
<protein>
    <submittedName>
        <fullName evidence="2">15660_t:CDS:1</fullName>
    </submittedName>
</protein>